<dbReference type="PANTHER" id="PTHR18896">
    <property type="entry name" value="PHOSPHOLIPASE D"/>
    <property type="match status" value="1"/>
</dbReference>
<dbReference type="SMART" id="SM00155">
    <property type="entry name" value="PLDc"/>
    <property type="match status" value="2"/>
</dbReference>
<dbReference type="RefSeq" id="WP_101395999.1">
    <property type="nucleotide sequence ID" value="NZ_PJNE01000001.1"/>
</dbReference>
<keyword evidence="8" id="KW-1185">Reference proteome</keyword>
<dbReference type="CDD" id="cd09105">
    <property type="entry name" value="PLDc_vPLD1_2_like_2"/>
    <property type="match status" value="1"/>
</dbReference>
<name>A0A2N3YL56_9MICO</name>
<accession>A0A2N3YL56</accession>
<dbReference type="GO" id="GO:0009395">
    <property type="term" value="P:phospholipid catabolic process"/>
    <property type="evidence" value="ECO:0007669"/>
    <property type="project" value="TreeGrafter"/>
</dbReference>
<proteinExistence type="predicted"/>
<dbReference type="Proteomes" id="UP000233781">
    <property type="component" value="Unassembled WGS sequence"/>
</dbReference>
<evidence type="ECO:0000256" key="2">
    <source>
        <dbReference type="ARBA" id="ARBA00022737"/>
    </source>
</evidence>
<dbReference type="PANTHER" id="PTHR18896:SF76">
    <property type="entry name" value="PHOSPHOLIPASE"/>
    <property type="match status" value="1"/>
</dbReference>
<reference evidence="7 8" key="1">
    <citation type="submission" date="2017-12" db="EMBL/GenBank/DDBJ databases">
        <title>Sequencing the genomes of 1000 Actinobacteria strains.</title>
        <authorList>
            <person name="Klenk H.-P."/>
        </authorList>
    </citation>
    <scope>NUCLEOTIDE SEQUENCE [LARGE SCALE GENOMIC DNA]</scope>
    <source>
        <strain evidence="7 8">DSM 12806</strain>
    </source>
</reference>
<dbReference type="GO" id="GO:0004630">
    <property type="term" value="F:phospholipase D activity"/>
    <property type="evidence" value="ECO:0007669"/>
    <property type="project" value="UniProtKB-EC"/>
</dbReference>
<keyword evidence="4" id="KW-0443">Lipid metabolism</keyword>
<feature type="region of interest" description="Disordered" evidence="5">
    <location>
        <begin position="503"/>
        <end position="528"/>
    </location>
</feature>
<evidence type="ECO:0000259" key="6">
    <source>
        <dbReference type="PROSITE" id="PS50035"/>
    </source>
</evidence>
<organism evidence="7 8">
    <name type="scientific">Phycicoccus duodecadis</name>
    <dbReference type="NCBI Taxonomy" id="173053"/>
    <lineage>
        <taxon>Bacteria</taxon>
        <taxon>Bacillati</taxon>
        <taxon>Actinomycetota</taxon>
        <taxon>Actinomycetes</taxon>
        <taxon>Micrococcales</taxon>
        <taxon>Intrasporangiaceae</taxon>
        <taxon>Phycicoccus</taxon>
    </lineage>
</organism>
<feature type="domain" description="PLD phosphodiesterase" evidence="6">
    <location>
        <begin position="379"/>
        <end position="406"/>
    </location>
</feature>
<dbReference type="EMBL" id="PJNE01000001">
    <property type="protein sequence ID" value="PKW27596.1"/>
    <property type="molecule type" value="Genomic_DNA"/>
</dbReference>
<sequence>MLDHLFLRPSERENPHTRVDAHHPDDVAWSTGNRVRPLVHGAPYFAELHERIGGMGPGDLVLFADWRGDPDERLTDDPRATLSAVLSDAARRGVVVRGLLWRSHWRRFGFHSEKSRLLGIEIDEAGGQCLRDMRVAPGGSHHQKFVVLRHGDDPARDIAFVGGIDLCHSRRDTAEHEGDPQPIVMPEVFGPRPAWHDVHCAIQGPAVYDVETCFRERWDDTTPLTSNPGRIASSLLQREDLAARPIPEQTPPPPAVEGGHEAVQVLRTYPDLLTSGFDFAPHGERSVALGNGKALAGAQRLLYLEDQYLWSEEVGRHFGEALARNPELRMIAVIPIHPDVDGSVSLPAQLYGRKLAMDVLLEAAPDRVALFGLTSPAGYPVYVHSKVCIIDDRWASVGSDNFNRRSWTNDSELSCTVQDERVARDGGRAPRDAFALRLRRELVGEHVGLDPDDVPDDPDEVWDLMARSADALDAWYGDAGPSRGRVHVPRPRAPMRGTAVRWRRRGRPAAGRLGEERPPGRLRRLGPPELSRGQLLWAPRVYDLFDPNGTLGRADGVPAPD</sequence>
<dbReference type="InterPro" id="IPR025202">
    <property type="entry name" value="PLD-like_dom"/>
</dbReference>
<dbReference type="InterPro" id="IPR001736">
    <property type="entry name" value="PLipase_D/transphosphatidylase"/>
</dbReference>
<dbReference type="InterPro" id="IPR015679">
    <property type="entry name" value="PLipase_D_fam"/>
</dbReference>
<dbReference type="PROSITE" id="PS50035">
    <property type="entry name" value="PLD"/>
    <property type="match status" value="1"/>
</dbReference>
<protein>
    <submittedName>
        <fullName evidence="7">Phosphatidylserine/phosphatidylglycerophosphate/ cardiolipin synthase-like enzyme</fullName>
    </submittedName>
</protein>
<dbReference type="Gene3D" id="3.30.870.10">
    <property type="entry name" value="Endonuclease Chain A"/>
    <property type="match status" value="2"/>
</dbReference>
<evidence type="ECO:0000256" key="1">
    <source>
        <dbReference type="ARBA" id="ARBA00000798"/>
    </source>
</evidence>
<evidence type="ECO:0000313" key="8">
    <source>
        <dbReference type="Proteomes" id="UP000233781"/>
    </source>
</evidence>
<keyword evidence="2" id="KW-0677">Repeat</keyword>
<comment type="caution">
    <text evidence="7">The sequence shown here is derived from an EMBL/GenBank/DDBJ whole genome shotgun (WGS) entry which is preliminary data.</text>
</comment>
<dbReference type="Pfam" id="PF13091">
    <property type="entry name" value="PLDc_2"/>
    <property type="match status" value="1"/>
</dbReference>
<dbReference type="AlphaFoldDB" id="A0A2N3YL56"/>
<keyword evidence="3" id="KW-0378">Hydrolase</keyword>
<evidence type="ECO:0000256" key="3">
    <source>
        <dbReference type="ARBA" id="ARBA00022801"/>
    </source>
</evidence>
<evidence type="ECO:0000256" key="4">
    <source>
        <dbReference type="ARBA" id="ARBA00023098"/>
    </source>
</evidence>
<dbReference type="OrthoDB" id="8828485at2"/>
<comment type="catalytic activity">
    <reaction evidence="1">
        <text>a 1,2-diacyl-sn-glycero-3-phosphocholine + H2O = a 1,2-diacyl-sn-glycero-3-phosphate + choline + H(+)</text>
        <dbReference type="Rhea" id="RHEA:14445"/>
        <dbReference type="ChEBI" id="CHEBI:15354"/>
        <dbReference type="ChEBI" id="CHEBI:15377"/>
        <dbReference type="ChEBI" id="CHEBI:15378"/>
        <dbReference type="ChEBI" id="CHEBI:57643"/>
        <dbReference type="ChEBI" id="CHEBI:58608"/>
        <dbReference type="EC" id="3.1.4.4"/>
    </reaction>
</comment>
<dbReference type="SUPFAM" id="SSF56024">
    <property type="entry name" value="Phospholipase D/nuclease"/>
    <property type="match status" value="2"/>
</dbReference>
<gene>
    <name evidence="7" type="ORF">ATL31_2444</name>
</gene>
<evidence type="ECO:0000313" key="7">
    <source>
        <dbReference type="EMBL" id="PKW27596.1"/>
    </source>
</evidence>
<evidence type="ECO:0000256" key="5">
    <source>
        <dbReference type="SAM" id="MobiDB-lite"/>
    </source>
</evidence>